<comment type="caution">
    <text evidence="1">The sequence shown here is derived from an EMBL/GenBank/DDBJ whole genome shotgun (WGS) entry which is preliminary data.</text>
</comment>
<sequence length="115" mass="11971">MRKSHGSEEFGVEGTRVFLCLSCSSDLPGIFSEAVPSSETSVAATLATTREPPSAAAAAGSKVLQGLGGGGGDLLLLWGVVSWRTPSGRDASGFCKNCAQDDVTHKQPKRKYAEK</sequence>
<accession>A0A1D3CS84</accession>
<evidence type="ECO:0000313" key="2">
    <source>
        <dbReference type="Proteomes" id="UP000095192"/>
    </source>
</evidence>
<dbReference type="EMBL" id="JROU02002142">
    <property type="protein sequence ID" value="OEH74061.1"/>
    <property type="molecule type" value="Genomic_DNA"/>
</dbReference>
<organism evidence="1 2">
    <name type="scientific">Cyclospora cayetanensis</name>
    <dbReference type="NCBI Taxonomy" id="88456"/>
    <lineage>
        <taxon>Eukaryota</taxon>
        <taxon>Sar</taxon>
        <taxon>Alveolata</taxon>
        <taxon>Apicomplexa</taxon>
        <taxon>Conoidasida</taxon>
        <taxon>Coccidia</taxon>
        <taxon>Eucoccidiorida</taxon>
        <taxon>Eimeriorina</taxon>
        <taxon>Eimeriidae</taxon>
        <taxon>Cyclospora</taxon>
    </lineage>
</organism>
<evidence type="ECO:0000313" key="1">
    <source>
        <dbReference type="EMBL" id="OEH74061.1"/>
    </source>
</evidence>
<reference evidence="1 2" key="1">
    <citation type="journal article" date="2016" name="BMC Genomics">
        <title>Comparative genomics reveals Cyclospora cayetanensis possesses coccidia-like metabolism and invasion components but unique surface antigens.</title>
        <authorList>
            <person name="Liu S."/>
            <person name="Wang L."/>
            <person name="Zheng H."/>
            <person name="Xu Z."/>
            <person name="Roellig D.M."/>
            <person name="Li N."/>
            <person name="Frace M.A."/>
            <person name="Tang K."/>
            <person name="Arrowood M.J."/>
            <person name="Moss D.M."/>
            <person name="Zhang L."/>
            <person name="Feng Y."/>
            <person name="Xiao L."/>
        </authorList>
    </citation>
    <scope>NUCLEOTIDE SEQUENCE [LARGE SCALE GENOMIC DNA]</scope>
    <source>
        <strain evidence="1 2">CHN_HEN01</strain>
    </source>
</reference>
<name>A0A1D3CS84_9EIME</name>
<dbReference type="AlphaFoldDB" id="A0A1D3CS84"/>
<proteinExistence type="predicted"/>
<dbReference type="InParanoid" id="A0A1D3CS84"/>
<gene>
    <name evidence="1" type="ORF">cyc_08334</name>
</gene>
<protein>
    <submittedName>
        <fullName evidence="1">Uncharacterized protein</fullName>
    </submittedName>
</protein>
<dbReference type="Proteomes" id="UP000095192">
    <property type="component" value="Unassembled WGS sequence"/>
</dbReference>
<keyword evidence="2" id="KW-1185">Reference proteome</keyword>
<dbReference type="VEuPathDB" id="ToxoDB:cyc_08334"/>